<keyword evidence="10" id="KW-0732">Signal</keyword>
<reference evidence="13" key="1">
    <citation type="submission" date="2021-09" db="EMBL/GenBank/DDBJ databases">
        <authorList>
            <consortium name="AG Swart"/>
            <person name="Singh M."/>
            <person name="Singh A."/>
            <person name="Seah K."/>
            <person name="Emmerich C."/>
        </authorList>
    </citation>
    <scope>NUCLEOTIDE SEQUENCE</scope>
    <source>
        <strain evidence="13">ATCC30299</strain>
    </source>
</reference>
<comment type="cofactor">
    <cofactor evidence="9">
        <name>Zn(2+)</name>
        <dbReference type="ChEBI" id="CHEBI:29105"/>
    </cofactor>
    <text evidence="9">Binds 1 zinc ion per subunit.</text>
</comment>
<keyword evidence="4" id="KW-0378">Hydrolase</keyword>
<dbReference type="PANTHER" id="PTHR10942:SF0">
    <property type="entry name" value="LEISHMANOLYSIN-LIKE PEPTIDASE"/>
    <property type="match status" value="1"/>
</dbReference>
<protein>
    <recommendedName>
        <fullName evidence="11 12">EGF-like domain-containing protein</fullName>
    </recommendedName>
</protein>
<comment type="similarity">
    <text evidence="1">Belongs to the peptidase M8 family.</text>
</comment>
<evidence type="ECO:0000256" key="2">
    <source>
        <dbReference type="ARBA" id="ARBA00022670"/>
    </source>
</evidence>
<keyword evidence="8" id="KW-0325">Glycoprotein</keyword>
<dbReference type="GO" id="GO:0016020">
    <property type="term" value="C:membrane"/>
    <property type="evidence" value="ECO:0007669"/>
    <property type="project" value="InterPro"/>
</dbReference>
<dbReference type="InterPro" id="IPR001577">
    <property type="entry name" value="Peptidase_M8"/>
</dbReference>
<feature type="binding site" evidence="9">
    <location>
        <position position="169"/>
    </location>
    <ligand>
        <name>Zn(2+)</name>
        <dbReference type="ChEBI" id="CHEBI:29105"/>
        <note>catalytic</note>
    </ligand>
</feature>
<gene>
    <name evidence="13" type="ORF">BSTOLATCC_MIC50966</name>
</gene>
<dbReference type="Pfam" id="PF18720">
    <property type="entry name" value="EGF_Tenascin"/>
    <property type="match status" value="1"/>
</dbReference>
<dbReference type="GO" id="GO:0046872">
    <property type="term" value="F:metal ion binding"/>
    <property type="evidence" value="ECO:0007669"/>
    <property type="project" value="UniProtKB-KW"/>
</dbReference>
<keyword evidence="2" id="KW-0645">Protease</keyword>
<feature type="binding site" evidence="9">
    <location>
        <position position="243"/>
    </location>
    <ligand>
        <name>Zn(2+)</name>
        <dbReference type="ChEBI" id="CHEBI:29105"/>
        <note>catalytic</note>
    </ligand>
</feature>
<keyword evidence="3 9" id="KW-0479">Metal-binding</keyword>
<dbReference type="GO" id="GO:0005737">
    <property type="term" value="C:cytoplasm"/>
    <property type="evidence" value="ECO:0007669"/>
    <property type="project" value="TreeGrafter"/>
</dbReference>
<evidence type="ECO:0000259" key="11">
    <source>
        <dbReference type="PROSITE" id="PS00022"/>
    </source>
</evidence>
<evidence type="ECO:0000313" key="13">
    <source>
        <dbReference type="EMBL" id="CAG9330373.1"/>
    </source>
</evidence>
<dbReference type="Gene3D" id="3.10.170.20">
    <property type="match status" value="1"/>
</dbReference>
<dbReference type="PRINTS" id="PR00782">
    <property type="entry name" value="LSHMANOLYSIN"/>
</dbReference>
<evidence type="ECO:0000313" key="14">
    <source>
        <dbReference type="Proteomes" id="UP001162131"/>
    </source>
</evidence>
<feature type="domain" description="EGF-like" evidence="11 12">
    <location>
        <begin position="488"/>
        <end position="499"/>
    </location>
</feature>
<keyword evidence="6 9" id="KW-0482">Metalloprotease</keyword>
<dbReference type="Pfam" id="PF01457">
    <property type="entry name" value="Peptidase_M8"/>
    <property type="match status" value="1"/>
</dbReference>
<dbReference type="Gene3D" id="3.90.132.10">
    <property type="entry name" value="Leishmanolysin , domain 2"/>
    <property type="match status" value="1"/>
</dbReference>
<dbReference type="PROSITE" id="PS01186">
    <property type="entry name" value="EGF_2"/>
    <property type="match status" value="1"/>
</dbReference>
<evidence type="ECO:0000256" key="8">
    <source>
        <dbReference type="ARBA" id="ARBA00023180"/>
    </source>
</evidence>
<evidence type="ECO:0000256" key="10">
    <source>
        <dbReference type="SAM" id="SignalP"/>
    </source>
</evidence>
<evidence type="ECO:0000256" key="5">
    <source>
        <dbReference type="ARBA" id="ARBA00022833"/>
    </source>
</evidence>
<evidence type="ECO:0000256" key="6">
    <source>
        <dbReference type="ARBA" id="ARBA00023049"/>
    </source>
</evidence>
<dbReference type="Proteomes" id="UP001162131">
    <property type="component" value="Unassembled WGS sequence"/>
</dbReference>
<name>A0AAU9K408_9CILI</name>
<evidence type="ECO:0000259" key="12">
    <source>
        <dbReference type="PROSITE" id="PS01186"/>
    </source>
</evidence>
<dbReference type="InterPro" id="IPR000742">
    <property type="entry name" value="EGF"/>
</dbReference>
<organism evidence="13 14">
    <name type="scientific">Blepharisma stoltei</name>
    <dbReference type="NCBI Taxonomy" id="1481888"/>
    <lineage>
        <taxon>Eukaryota</taxon>
        <taxon>Sar</taxon>
        <taxon>Alveolata</taxon>
        <taxon>Ciliophora</taxon>
        <taxon>Postciliodesmatophora</taxon>
        <taxon>Heterotrichea</taxon>
        <taxon>Heterotrichida</taxon>
        <taxon>Blepharismidae</taxon>
        <taxon>Blepharisma</taxon>
    </lineage>
</organism>
<dbReference type="Gene3D" id="2.10.55.10">
    <property type="entry name" value="Leishmanolysin domain 3"/>
    <property type="match status" value="1"/>
</dbReference>
<feature type="binding site" evidence="9">
    <location>
        <position position="165"/>
    </location>
    <ligand>
        <name>Zn(2+)</name>
        <dbReference type="ChEBI" id="CHEBI:29105"/>
        <note>catalytic</note>
    </ligand>
</feature>
<dbReference type="InterPro" id="IPR041161">
    <property type="entry name" value="EGF_Tenascin"/>
</dbReference>
<dbReference type="AlphaFoldDB" id="A0AAU9K408"/>
<dbReference type="EMBL" id="CAJZBQ010000051">
    <property type="protein sequence ID" value="CAG9330373.1"/>
    <property type="molecule type" value="Genomic_DNA"/>
</dbReference>
<dbReference type="GO" id="GO:0004222">
    <property type="term" value="F:metalloendopeptidase activity"/>
    <property type="evidence" value="ECO:0007669"/>
    <property type="project" value="InterPro"/>
</dbReference>
<proteinExistence type="inferred from homology"/>
<keyword evidence="5 9" id="KW-0862">Zinc</keyword>
<evidence type="ECO:0000256" key="4">
    <source>
        <dbReference type="ARBA" id="ARBA00022801"/>
    </source>
</evidence>
<dbReference type="GO" id="GO:0006508">
    <property type="term" value="P:proteolysis"/>
    <property type="evidence" value="ECO:0007669"/>
    <property type="project" value="UniProtKB-KW"/>
</dbReference>
<dbReference type="PANTHER" id="PTHR10942">
    <property type="entry name" value="LEISHMANOLYSIN-LIKE PEPTIDASE"/>
    <property type="match status" value="1"/>
</dbReference>
<evidence type="ECO:0000256" key="1">
    <source>
        <dbReference type="ARBA" id="ARBA00005860"/>
    </source>
</evidence>
<dbReference type="GO" id="GO:0007155">
    <property type="term" value="P:cell adhesion"/>
    <property type="evidence" value="ECO:0007669"/>
    <property type="project" value="InterPro"/>
</dbReference>
<evidence type="ECO:0000256" key="9">
    <source>
        <dbReference type="PIRSR" id="PIRSR601577-2"/>
    </source>
</evidence>
<dbReference type="SUPFAM" id="SSF55486">
    <property type="entry name" value="Metalloproteases ('zincins'), catalytic domain"/>
    <property type="match status" value="1"/>
</dbReference>
<keyword evidence="7" id="KW-1015">Disulfide bond</keyword>
<keyword evidence="14" id="KW-1185">Reference proteome</keyword>
<feature type="chain" id="PRO_5043919609" description="EGF-like domain-containing protein" evidence="10">
    <location>
        <begin position="23"/>
        <end position="519"/>
    </location>
</feature>
<feature type="signal peptide" evidence="10">
    <location>
        <begin position="1"/>
        <end position="22"/>
    </location>
</feature>
<evidence type="ECO:0000256" key="3">
    <source>
        <dbReference type="ARBA" id="ARBA00022723"/>
    </source>
</evidence>
<dbReference type="Gene3D" id="2.10.25.10">
    <property type="entry name" value="Laminin"/>
    <property type="match status" value="1"/>
</dbReference>
<accession>A0AAU9K408</accession>
<dbReference type="PROSITE" id="PS00022">
    <property type="entry name" value="EGF_1"/>
    <property type="match status" value="1"/>
</dbReference>
<sequence length="519" mass="57592">MVFELLLLPLFVLGCTEPPSHNLQFSERRKLLGPPVTEPNWEGIRIKTYFEASSSSSFSSSLSKEYIPNALNYYNHAIKVVKVSTLTVSSTSCLNYTIPSELNKGITDGDVAILFKYNATGDDLAWAQICEVDPDLSMRPILGVIYIQGTWENKTWEQIYAQVVHQIAHILVFNAKLLPYFSEKQGEWLGISNVLGSYYRRSSEVSYIKTSSVINKAEIAFGCNNLYGMDLASITSDTASSIHWSKRLMFNDFMVPDSDVYYVVYSDISLALFQDSGWYQANYDYSDTIVWGYQAGCTFFTDSCVTDGAPNFSNFCNLTSGTSYCDATHTFKGMCNLGTYTDKIPAEYQYFSSPYMGGDDKYLDYCPVVMPNSDGSCRDLLSIPVDLNYKAYGEQSGDSSRCLEGTYVNKLSNFSINYHAGCHKITCQGSIATVHIGQEVIYCTPSGGLQTIRGYNGVIKCPPSDILCRNLPCINGCSGRGLCVDGSCNCDSGYSGNSCENRSETLMNALFFLMIFVII</sequence>
<evidence type="ECO:0000256" key="7">
    <source>
        <dbReference type="ARBA" id="ARBA00023157"/>
    </source>
</evidence>
<comment type="caution">
    <text evidence="13">The sequence shown here is derived from an EMBL/GenBank/DDBJ whole genome shotgun (WGS) entry which is preliminary data.</text>
</comment>